<dbReference type="Gene3D" id="2.20.100.10">
    <property type="entry name" value="Thrombospondin type-1 (TSP1) repeat"/>
    <property type="match status" value="2"/>
</dbReference>
<protein>
    <recommendedName>
        <fullName evidence="3">Spondin-1</fullName>
    </recommendedName>
</protein>
<dbReference type="PANTHER" id="PTHR11311:SF15">
    <property type="entry name" value="SPONDIN-2"/>
    <property type="match status" value="1"/>
</dbReference>
<dbReference type="Proteomes" id="UP000499080">
    <property type="component" value="Unassembled WGS sequence"/>
</dbReference>
<dbReference type="AlphaFoldDB" id="A0A4Y2UT13"/>
<organism evidence="1 2">
    <name type="scientific">Araneus ventricosus</name>
    <name type="common">Orbweaver spider</name>
    <name type="synonym">Epeira ventricosa</name>
    <dbReference type="NCBI Taxonomy" id="182803"/>
    <lineage>
        <taxon>Eukaryota</taxon>
        <taxon>Metazoa</taxon>
        <taxon>Ecdysozoa</taxon>
        <taxon>Arthropoda</taxon>
        <taxon>Chelicerata</taxon>
        <taxon>Arachnida</taxon>
        <taxon>Araneae</taxon>
        <taxon>Araneomorphae</taxon>
        <taxon>Entelegynae</taxon>
        <taxon>Araneoidea</taxon>
        <taxon>Araneidae</taxon>
        <taxon>Araneus</taxon>
    </lineage>
</organism>
<reference evidence="1 2" key="1">
    <citation type="journal article" date="2019" name="Sci. Rep.">
        <title>Orb-weaving spider Araneus ventricosus genome elucidates the spidroin gene catalogue.</title>
        <authorList>
            <person name="Kono N."/>
            <person name="Nakamura H."/>
            <person name="Ohtoshi R."/>
            <person name="Moran D.A.P."/>
            <person name="Shinohara A."/>
            <person name="Yoshida Y."/>
            <person name="Fujiwara M."/>
            <person name="Mori M."/>
            <person name="Tomita M."/>
            <person name="Arakawa K."/>
        </authorList>
    </citation>
    <scope>NUCLEOTIDE SEQUENCE [LARGE SCALE GENOMIC DNA]</scope>
</reference>
<dbReference type="PANTHER" id="PTHR11311">
    <property type="entry name" value="SPONDIN"/>
    <property type="match status" value="1"/>
</dbReference>
<dbReference type="InterPro" id="IPR000884">
    <property type="entry name" value="TSP1_rpt"/>
</dbReference>
<gene>
    <name evidence="1" type="ORF">AVEN_177000_1</name>
</gene>
<evidence type="ECO:0000313" key="1">
    <source>
        <dbReference type="EMBL" id="GBO16145.1"/>
    </source>
</evidence>
<dbReference type="OrthoDB" id="6411424at2759"/>
<evidence type="ECO:0008006" key="3">
    <source>
        <dbReference type="Google" id="ProtNLM"/>
    </source>
</evidence>
<dbReference type="EMBL" id="BGPR01040082">
    <property type="protein sequence ID" value="GBO16145.1"/>
    <property type="molecule type" value="Genomic_DNA"/>
</dbReference>
<dbReference type="Pfam" id="PF00090">
    <property type="entry name" value="TSP_1"/>
    <property type="match status" value="2"/>
</dbReference>
<name>A0A4Y2UT13_ARAVE</name>
<accession>A0A4Y2UT13</accession>
<dbReference type="SUPFAM" id="SSF82895">
    <property type="entry name" value="TSP-1 type 1 repeat"/>
    <property type="match status" value="2"/>
</dbReference>
<proteinExistence type="predicted"/>
<dbReference type="InterPro" id="IPR051418">
    <property type="entry name" value="Spondin/Thrombospondin_T1"/>
</dbReference>
<evidence type="ECO:0000313" key="2">
    <source>
        <dbReference type="Proteomes" id="UP000499080"/>
    </source>
</evidence>
<dbReference type="InterPro" id="IPR036383">
    <property type="entry name" value="TSP1_rpt_sf"/>
</dbReference>
<keyword evidence="2" id="KW-1185">Reference proteome</keyword>
<comment type="caution">
    <text evidence="1">The sequence shown here is derived from an EMBL/GenBank/DDBJ whole genome shotgun (WGS) entry which is preliminary data.</text>
</comment>
<sequence>MFGYSTAPYTNPEKNSSDCRVTEWSDFQPCSVTCGKGFQMRWRQYKNKQKAEMRGCNSDLVQQNVCEEPCIGNVSCRTSEWGEWSDCSVTCGKGLRNRSRKYLDNRARKTCTLELMEKETCMKTPCAPTPRPVSI</sequence>
<dbReference type="PROSITE" id="PS50092">
    <property type="entry name" value="TSP1"/>
    <property type="match status" value="2"/>
</dbReference>
<dbReference type="SMART" id="SM00209">
    <property type="entry name" value="TSP1"/>
    <property type="match status" value="2"/>
</dbReference>